<dbReference type="AlphaFoldDB" id="S2L6J3"/>
<gene>
    <name evidence="3" type="ORF">L861_07485</name>
</gene>
<keyword evidence="2" id="KW-0812">Transmembrane</keyword>
<accession>S2L6J3</accession>
<proteinExistence type="predicted"/>
<reference evidence="3 4" key="1">
    <citation type="journal article" date="2013" name="Genome Announc.">
        <title>Draft genome sequence of the moderately halophilic gammaproteobacterium Halomonas anticariensis FP35.</title>
        <authorList>
            <person name="Tahrioui A."/>
            <person name="Quesada E."/>
            <person name="Llamas I."/>
        </authorList>
    </citation>
    <scope>NUCLEOTIDE SEQUENCE [LARGE SCALE GENOMIC DNA]</scope>
    <source>
        <strain evidence="4">DSM 16096 / CECT 5854 / LMG 22089 / FP35</strain>
    </source>
</reference>
<dbReference type="Proteomes" id="UP000014463">
    <property type="component" value="Unassembled WGS sequence"/>
</dbReference>
<protein>
    <submittedName>
        <fullName evidence="3">Uncharacterized protein</fullName>
    </submittedName>
</protein>
<evidence type="ECO:0000313" key="3">
    <source>
        <dbReference type="EMBL" id="EPC00331.1"/>
    </source>
</evidence>
<feature type="transmembrane region" description="Helical" evidence="2">
    <location>
        <begin position="42"/>
        <end position="63"/>
    </location>
</feature>
<dbReference type="eggNOG" id="ENOG5033FAE">
    <property type="taxonomic scope" value="Bacteria"/>
</dbReference>
<name>S2L6J3_LITA3</name>
<keyword evidence="2" id="KW-0472">Membrane</keyword>
<dbReference type="STRING" id="1121939.L861_07485"/>
<feature type="region of interest" description="Disordered" evidence="1">
    <location>
        <begin position="74"/>
        <end position="118"/>
    </location>
</feature>
<sequence length="118" mass="12594">MIAMLRQIKRYATPLSTGILVTGLALPLTVQAYVGPGAGLSLLTALWGLIAAIGVAVFFIVMWPIRRMRRRKAQAAAASQAESSEAAQYRTDADSSVQQDTDARTSSADPDSSRSPRS</sequence>
<feature type="compositionally biased region" description="Low complexity" evidence="1">
    <location>
        <begin position="74"/>
        <end position="88"/>
    </location>
</feature>
<comment type="caution">
    <text evidence="3">The sequence shown here is derived from an EMBL/GenBank/DDBJ whole genome shotgun (WGS) entry which is preliminary data.</text>
</comment>
<evidence type="ECO:0000256" key="1">
    <source>
        <dbReference type="SAM" id="MobiDB-lite"/>
    </source>
</evidence>
<keyword evidence="2" id="KW-1133">Transmembrane helix</keyword>
<keyword evidence="4" id="KW-1185">Reference proteome</keyword>
<evidence type="ECO:0000256" key="2">
    <source>
        <dbReference type="SAM" id="Phobius"/>
    </source>
</evidence>
<dbReference type="EMBL" id="ASTJ01000042">
    <property type="protein sequence ID" value="EPC00331.1"/>
    <property type="molecule type" value="Genomic_DNA"/>
</dbReference>
<organism evidence="3 4">
    <name type="scientific">Litchfieldella anticariensis (strain DSM 16096 / CECT 5854 / CIP 108499 / LMG 22089 / FP35)</name>
    <name type="common">Halomonas anticariensis</name>
    <dbReference type="NCBI Taxonomy" id="1121939"/>
    <lineage>
        <taxon>Bacteria</taxon>
        <taxon>Pseudomonadati</taxon>
        <taxon>Pseudomonadota</taxon>
        <taxon>Gammaproteobacteria</taxon>
        <taxon>Oceanospirillales</taxon>
        <taxon>Halomonadaceae</taxon>
        <taxon>Litchfieldella</taxon>
    </lineage>
</organism>
<evidence type="ECO:0000313" key="4">
    <source>
        <dbReference type="Proteomes" id="UP000014463"/>
    </source>
</evidence>